<protein>
    <submittedName>
        <fullName evidence="2">Uncharacterized protein</fullName>
    </submittedName>
</protein>
<accession>A0A1X2I005</accession>
<reference evidence="2 3" key="1">
    <citation type="submission" date="2016-07" db="EMBL/GenBank/DDBJ databases">
        <title>Pervasive Adenine N6-methylation of Active Genes in Fungi.</title>
        <authorList>
            <consortium name="DOE Joint Genome Institute"/>
            <person name="Mondo S.J."/>
            <person name="Dannebaum R.O."/>
            <person name="Kuo R.C."/>
            <person name="Labutti K."/>
            <person name="Haridas S."/>
            <person name="Kuo A."/>
            <person name="Salamov A."/>
            <person name="Ahrendt S.R."/>
            <person name="Lipzen A."/>
            <person name="Sullivan W."/>
            <person name="Andreopoulos W.B."/>
            <person name="Clum A."/>
            <person name="Lindquist E."/>
            <person name="Daum C."/>
            <person name="Ramamoorthy G.K."/>
            <person name="Gryganskyi A."/>
            <person name="Culley D."/>
            <person name="Magnuson J.K."/>
            <person name="James T.Y."/>
            <person name="O'Malley M.A."/>
            <person name="Stajich J.E."/>
            <person name="Spatafora J.W."/>
            <person name="Visel A."/>
            <person name="Grigoriev I.V."/>
        </authorList>
    </citation>
    <scope>NUCLEOTIDE SEQUENCE [LARGE SCALE GENOMIC DNA]</scope>
    <source>
        <strain evidence="2 3">NRRL 1336</strain>
    </source>
</reference>
<evidence type="ECO:0000313" key="3">
    <source>
        <dbReference type="Proteomes" id="UP000193560"/>
    </source>
</evidence>
<feature type="signal peptide" evidence="1">
    <location>
        <begin position="1"/>
        <end position="20"/>
    </location>
</feature>
<feature type="non-terminal residue" evidence="2">
    <location>
        <position position="106"/>
    </location>
</feature>
<proteinExistence type="predicted"/>
<evidence type="ECO:0000256" key="1">
    <source>
        <dbReference type="SAM" id="SignalP"/>
    </source>
</evidence>
<feature type="chain" id="PRO_5013298669" evidence="1">
    <location>
        <begin position="21"/>
        <end position="106"/>
    </location>
</feature>
<keyword evidence="3" id="KW-1185">Reference proteome</keyword>
<name>A0A1X2I005_9FUNG</name>
<keyword evidence="1" id="KW-0732">Signal</keyword>
<gene>
    <name evidence="2" type="ORF">BCR42DRAFT_427311</name>
</gene>
<comment type="caution">
    <text evidence="2">The sequence shown here is derived from an EMBL/GenBank/DDBJ whole genome shotgun (WGS) entry which is preliminary data.</text>
</comment>
<evidence type="ECO:0000313" key="2">
    <source>
        <dbReference type="EMBL" id="ORZ06196.1"/>
    </source>
</evidence>
<dbReference type="EMBL" id="MCGE01000040">
    <property type="protein sequence ID" value="ORZ06196.1"/>
    <property type="molecule type" value="Genomic_DNA"/>
</dbReference>
<sequence length="106" mass="11676">MIKSILVTLCIAATMTIASAQSVFVYYPEQSQPTTQPVGQCFPQVNAVGRLPMQISASGPLECYFYRERECRVLTNLPPLPLGSEPVDLSFFPISPYGSIRCELSN</sequence>
<dbReference type="AlphaFoldDB" id="A0A1X2I005"/>
<dbReference type="Proteomes" id="UP000193560">
    <property type="component" value="Unassembled WGS sequence"/>
</dbReference>
<organism evidence="2 3">
    <name type="scientific">Absidia repens</name>
    <dbReference type="NCBI Taxonomy" id="90262"/>
    <lineage>
        <taxon>Eukaryota</taxon>
        <taxon>Fungi</taxon>
        <taxon>Fungi incertae sedis</taxon>
        <taxon>Mucoromycota</taxon>
        <taxon>Mucoromycotina</taxon>
        <taxon>Mucoromycetes</taxon>
        <taxon>Mucorales</taxon>
        <taxon>Cunninghamellaceae</taxon>
        <taxon>Absidia</taxon>
    </lineage>
</organism>